<gene>
    <name evidence="4" type="ORF">LZC94_11410</name>
</gene>
<name>A0ABZ2M3S3_9BACT</name>
<feature type="chain" id="PRO_5045388703" evidence="2">
    <location>
        <begin position="23"/>
        <end position="393"/>
    </location>
</feature>
<evidence type="ECO:0000256" key="2">
    <source>
        <dbReference type="SAM" id="SignalP"/>
    </source>
</evidence>
<dbReference type="Gene3D" id="3.40.50.410">
    <property type="entry name" value="von Willebrand factor, type A domain"/>
    <property type="match status" value="1"/>
</dbReference>
<dbReference type="SUPFAM" id="SSF53300">
    <property type="entry name" value="vWA-like"/>
    <property type="match status" value="1"/>
</dbReference>
<dbReference type="CDD" id="cd00198">
    <property type="entry name" value="vWFA"/>
    <property type="match status" value="1"/>
</dbReference>
<reference evidence="4 5" key="1">
    <citation type="submission" date="2021-12" db="EMBL/GenBank/DDBJ databases">
        <title>Discovery of the Pendulisporaceae a myxobacterial family with distinct sporulation behavior and unique specialized metabolism.</title>
        <authorList>
            <person name="Garcia R."/>
            <person name="Popoff A."/>
            <person name="Bader C.D."/>
            <person name="Loehr J."/>
            <person name="Walesch S."/>
            <person name="Walt C."/>
            <person name="Boldt J."/>
            <person name="Bunk B."/>
            <person name="Haeckl F.J.F.P.J."/>
            <person name="Gunesch A.P."/>
            <person name="Birkelbach J."/>
            <person name="Nuebel U."/>
            <person name="Pietschmann T."/>
            <person name="Bach T."/>
            <person name="Mueller R."/>
        </authorList>
    </citation>
    <scope>NUCLEOTIDE SEQUENCE [LARGE SCALE GENOMIC DNA]</scope>
    <source>
        <strain evidence="4 5">MSr11954</strain>
    </source>
</reference>
<evidence type="ECO:0000313" key="4">
    <source>
        <dbReference type="EMBL" id="WXB17859.1"/>
    </source>
</evidence>
<keyword evidence="2" id="KW-0732">Signal</keyword>
<evidence type="ECO:0000259" key="3">
    <source>
        <dbReference type="PROSITE" id="PS50234"/>
    </source>
</evidence>
<proteinExistence type="predicted"/>
<dbReference type="EMBL" id="CP089984">
    <property type="protein sequence ID" value="WXB17859.1"/>
    <property type="molecule type" value="Genomic_DNA"/>
</dbReference>
<dbReference type="RefSeq" id="WP_394827501.1">
    <property type="nucleotide sequence ID" value="NZ_CP089984.1"/>
</dbReference>
<evidence type="ECO:0000256" key="1">
    <source>
        <dbReference type="SAM" id="MobiDB-lite"/>
    </source>
</evidence>
<feature type="signal peptide" evidence="2">
    <location>
        <begin position="1"/>
        <end position="22"/>
    </location>
</feature>
<feature type="domain" description="VWFA" evidence="3">
    <location>
        <begin position="85"/>
        <end position="291"/>
    </location>
</feature>
<sequence length="393" mass="39908">MIRLRSISLAAMSAMIATVAFAGCGSDGGSGLPNDPGGNPGGPNGDNPGGDIRGGGKGDGGTSGNIGDVANCAAATAQSALVKVNLITMFDKSGSMGRYKDDSGNWIDNTAKRWTPVSKGMTAFYSDPKSAGMNATLQYFPLSDSKGNICNVGTYSSPSVGLTPLPNGAFSNSLSATTPEGNTPTEPSLQGAVNTARAILASRKGEKAVVLFVTDGEPNGCSSTVDGAAKIAEDSYKGIPAAGIPSVPVYAIGVGPSTGAIDRIATAGGTTGVHVDVDNPDQTTSQLVSELQKIRGSVMSCSFAIPEPSDKREINFDAVRVNFTNGAGQATTLKYNETCAGNDGWRYDVKPSATVKPHSITLCANTCSTIQGDPNGKINIAFDCKGNGGGPIH</sequence>
<dbReference type="InterPro" id="IPR036465">
    <property type="entry name" value="vWFA_dom_sf"/>
</dbReference>
<organism evidence="4 5">
    <name type="scientific">Pendulispora albinea</name>
    <dbReference type="NCBI Taxonomy" id="2741071"/>
    <lineage>
        <taxon>Bacteria</taxon>
        <taxon>Pseudomonadati</taxon>
        <taxon>Myxococcota</taxon>
        <taxon>Myxococcia</taxon>
        <taxon>Myxococcales</taxon>
        <taxon>Sorangiineae</taxon>
        <taxon>Pendulisporaceae</taxon>
        <taxon>Pendulispora</taxon>
    </lineage>
</organism>
<dbReference type="PROSITE" id="PS50234">
    <property type="entry name" value="VWFA"/>
    <property type="match status" value="1"/>
</dbReference>
<evidence type="ECO:0000313" key="5">
    <source>
        <dbReference type="Proteomes" id="UP001370348"/>
    </source>
</evidence>
<dbReference type="PROSITE" id="PS51257">
    <property type="entry name" value="PROKAR_LIPOPROTEIN"/>
    <property type="match status" value="1"/>
</dbReference>
<dbReference type="InterPro" id="IPR002035">
    <property type="entry name" value="VWF_A"/>
</dbReference>
<feature type="compositionally biased region" description="Gly residues" evidence="1">
    <location>
        <begin position="38"/>
        <end position="61"/>
    </location>
</feature>
<dbReference type="Proteomes" id="UP001370348">
    <property type="component" value="Chromosome"/>
</dbReference>
<accession>A0ABZ2M3S3</accession>
<dbReference type="SMART" id="SM00327">
    <property type="entry name" value="VWA"/>
    <property type="match status" value="1"/>
</dbReference>
<feature type="region of interest" description="Disordered" evidence="1">
    <location>
        <begin position="30"/>
        <end position="61"/>
    </location>
</feature>
<protein>
    <submittedName>
        <fullName evidence="4">VWA domain-containing protein</fullName>
    </submittedName>
</protein>
<keyword evidence="5" id="KW-1185">Reference proteome</keyword>